<comment type="subcellular location">
    <subcellularLocation>
        <location evidence="1">Cell membrane</location>
        <topology evidence="1">Multi-pass membrane protein</topology>
    </subcellularLocation>
</comment>
<evidence type="ECO:0000256" key="6">
    <source>
        <dbReference type="ARBA" id="ARBA00022847"/>
    </source>
</evidence>
<evidence type="ECO:0000256" key="11">
    <source>
        <dbReference type="SAM" id="Phobius"/>
    </source>
</evidence>
<dbReference type="InterPro" id="IPR005828">
    <property type="entry name" value="MFS_sugar_transport-like"/>
</dbReference>
<evidence type="ECO:0000313" key="14">
    <source>
        <dbReference type="Proteomes" id="UP001178281"/>
    </source>
</evidence>
<evidence type="ECO:0000256" key="2">
    <source>
        <dbReference type="ARBA" id="ARBA00008240"/>
    </source>
</evidence>
<keyword evidence="3" id="KW-0813">Transport</keyword>
<dbReference type="SUPFAM" id="SSF103473">
    <property type="entry name" value="MFS general substrate transporter"/>
    <property type="match status" value="1"/>
</dbReference>
<organism evidence="13 14">
    <name type="scientific">Tsukamurella strandjordii</name>
    <dbReference type="NCBI Taxonomy" id="147577"/>
    <lineage>
        <taxon>Bacteria</taxon>
        <taxon>Bacillati</taxon>
        <taxon>Actinomycetota</taxon>
        <taxon>Actinomycetes</taxon>
        <taxon>Mycobacteriales</taxon>
        <taxon>Tsukamurellaceae</taxon>
        <taxon>Tsukamurella</taxon>
    </lineage>
</organism>
<feature type="transmembrane region" description="Helical" evidence="11">
    <location>
        <begin position="192"/>
        <end position="209"/>
    </location>
</feature>
<feature type="transmembrane region" description="Helical" evidence="11">
    <location>
        <begin position="244"/>
        <end position="267"/>
    </location>
</feature>
<dbReference type="Pfam" id="PF00083">
    <property type="entry name" value="Sugar_tr"/>
    <property type="match status" value="1"/>
</dbReference>
<dbReference type="PROSITE" id="PS00217">
    <property type="entry name" value="SUGAR_TRANSPORT_2"/>
    <property type="match status" value="1"/>
</dbReference>
<evidence type="ECO:0000256" key="8">
    <source>
        <dbReference type="ARBA" id="ARBA00023136"/>
    </source>
</evidence>
<dbReference type="PANTHER" id="PTHR43045:SF1">
    <property type="entry name" value="SHIKIMATE TRANSPORTER"/>
    <property type="match status" value="1"/>
</dbReference>
<dbReference type="GO" id="GO:0015293">
    <property type="term" value="F:symporter activity"/>
    <property type="evidence" value="ECO:0007669"/>
    <property type="project" value="UniProtKB-KW"/>
</dbReference>
<feature type="domain" description="Major facilitator superfamily (MFS) profile" evidence="12">
    <location>
        <begin position="13"/>
        <end position="425"/>
    </location>
</feature>
<feature type="transmembrane region" description="Helical" evidence="11">
    <location>
        <begin position="116"/>
        <end position="141"/>
    </location>
</feature>
<dbReference type="EMBL" id="JAUTIX010000007">
    <property type="protein sequence ID" value="MDP0399855.1"/>
    <property type="molecule type" value="Genomic_DNA"/>
</dbReference>
<dbReference type="InterPro" id="IPR005829">
    <property type="entry name" value="Sugar_transporter_CS"/>
</dbReference>
<keyword evidence="6" id="KW-0769">Symport</keyword>
<dbReference type="FunFam" id="1.20.1250.20:FF:000001">
    <property type="entry name" value="Dicarboxylate MFS transporter"/>
    <property type="match status" value="1"/>
</dbReference>
<comment type="similarity">
    <text evidence="2">Belongs to the major facilitator superfamily. Metabolite:H+ Symporter (MHS) family (TC 2.A.1.6) family.</text>
</comment>
<dbReference type="GO" id="GO:0005886">
    <property type="term" value="C:plasma membrane"/>
    <property type="evidence" value="ECO:0007669"/>
    <property type="project" value="UniProtKB-SubCell"/>
</dbReference>
<evidence type="ECO:0000256" key="9">
    <source>
        <dbReference type="ARBA" id="ARBA00037295"/>
    </source>
</evidence>
<feature type="transmembrane region" description="Helical" evidence="11">
    <location>
        <begin position="401"/>
        <end position="421"/>
    </location>
</feature>
<sequence>MTAQGTRAERRRVALASFVGTSVEWYDFYLYGTASALILGPLFFPSASPAGGVLAAFATYAVGFLARPLGGAIAGHLGDRIGRKRVLVASLVLMGLATSAIGLLPGYAAIGVAAPVLLTLLRLLQGLSAGIEWGGAVLLAVEHAPADRRGLFGALPQAGSAAGMILATSIYTAVHAVLGGAAFTAWGWRIPFLLSAVLVIVGLVVRLSVRDSAEFEELRASGGVHRSPVREVLRRHRRTVGLTILMRIGQNSVYTLYTVFMLTYIVREVRSDGAPIGLVATLVASIIGLAATPLWGALSDRLGRRPVYLFGALVTAVFTAPAFVLIGTGSAALIVLAFVIGINIGHDSQYGAQGAFFAELFPIDVRYSGASIGYAVGAVLGGGLTPLVAAALLTVGGGTPWLVAGFVSVLAVLSAVGVVLAPETRPVRRAVPQDHVAAEAIA</sequence>
<keyword evidence="4" id="KW-1003">Cell membrane</keyword>
<feature type="transmembrane region" description="Helical" evidence="11">
    <location>
        <begin position="372"/>
        <end position="395"/>
    </location>
</feature>
<evidence type="ECO:0000259" key="12">
    <source>
        <dbReference type="PROSITE" id="PS50850"/>
    </source>
</evidence>
<dbReference type="Gene3D" id="1.20.1250.20">
    <property type="entry name" value="MFS general substrate transporter like domains"/>
    <property type="match status" value="2"/>
</dbReference>
<evidence type="ECO:0000256" key="7">
    <source>
        <dbReference type="ARBA" id="ARBA00022989"/>
    </source>
</evidence>
<evidence type="ECO:0000256" key="3">
    <source>
        <dbReference type="ARBA" id="ARBA00022448"/>
    </source>
</evidence>
<accession>A0AA90NJF7</accession>
<gene>
    <name evidence="13" type="ORF">Q7X28_18210</name>
</gene>
<evidence type="ECO:0000256" key="4">
    <source>
        <dbReference type="ARBA" id="ARBA00022475"/>
    </source>
</evidence>
<dbReference type="Proteomes" id="UP001178281">
    <property type="component" value="Unassembled WGS sequence"/>
</dbReference>
<comment type="function">
    <text evidence="9">May be a proton symporter involved in the uptake of osmolytes such as proline and glycine betaine.</text>
</comment>
<dbReference type="InterPro" id="IPR020846">
    <property type="entry name" value="MFS_dom"/>
</dbReference>
<feature type="transmembrane region" description="Helical" evidence="11">
    <location>
        <begin position="273"/>
        <end position="295"/>
    </location>
</feature>
<dbReference type="AlphaFoldDB" id="A0AA90NJF7"/>
<keyword evidence="14" id="KW-1185">Reference proteome</keyword>
<feature type="transmembrane region" description="Helical" evidence="11">
    <location>
        <begin position="43"/>
        <end position="66"/>
    </location>
</feature>
<keyword evidence="7 11" id="KW-1133">Transmembrane helix</keyword>
<feature type="transmembrane region" description="Helical" evidence="11">
    <location>
        <begin position="86"/>
        <end position="110"/>
    </location>
</feature>
<dbReference type="InterPro" id="IPR011701">
    <property type="entry name" value="MFS"/>
</dbReference>
<dbReference type="PROSITE" id="PS50850">
    <property type="entry name" value="MFS"/>
    <property type="match status" value="1"/>
</dbReference>
<dbReference type="CDD" id="cd17369">
    <property type="entry name" value="MFS_ShiA_like"/>
    <property type="match status" value="1"/>
</dbReference>
<dbReference type="InterPro" id="IPR036259">
    <property type="entry name" value="MFS_trans_sf"/>
</dbReference>
<protein>
    <recommendedName>
        <fullName evidence="10">Putative proline/betaine transporter</fullName>
    </recommendedName>
</protein>
<feature type="transmembrane region" description="Helical" evidence="11">
    <location>
        <begin position="307"/>
        <end position="326"/>
    </location>
</feature>
<evidence type="ECO:0000313" key="13">
    <source>
        <dbReference type="EMBL" id="MDP0399855.1"/>
    </source>
</evidence>
<keyword evidence="5 11" id="KW-0812">Transmembrane</keyword>
<dbReference type="PANTHER" id="PTHR43045">
    <property type="entry name" value="SHIKIMATE TRANSPORTER"/>
    <property type="match status" value="1"/>
</dbReference>
<keyword evidence="8 11" id="KW-0472">Membrane</keyword>
<name>A0AA90NJF7_9ACTN</name>
<proteinExistence type="inferred from homology"/>
<dbReference type="RefSeq" id="WP_305112355.1">
    <property type="nucleotide sequence ID" value="NZ_JAUTIX010000007.1"/>
</dbReference>
<reference evidence="13" key="1">
    <citation type="submission" date="2023-08" db="EMBL/GenBank/DDBJ databases">
        <title>The draft genome of Tsukamurella strandjordii strain 050030.</title>
        <authorList>
            <person name="Zhao F."/>
            <person name="Feng Y."/>
            <person name="Zong Z."/>
        </authorList>
    </citation>
    <scope>NUCLEOTIDE SEQUENCE</scope>
    <source>
        <strain evidence="13">050030</strain>
    </source>
</reference>
<dbReference type="Pfam" id="PF07690">
    <property type="entry name" value="MFS_1"/>
    <property type="match status" value="1"/>
</dbReference>
<evidence type="ECO:0000256" key="5">
    <source>
        <dbReference type="ARBA" id="ARBA00022692"/>
    </source>
</evidence>
<evidence type="ECO:0000256" key="1">
    <source>
        <dbReference type="ARBA" id="ARBA00004651"/>
    </source>
</evidence>
<evidence type="ECO:0000256" key="10">
    <source>
        <dbReference type="ARBA" id="ARBA00039918"/>
    </source>
</evidence>
<comment type="caution">
    <text evidence="13">The sequence shown here is derived from an EMBL/GenBank/DDBJ whole genome shotgun (WGS) entry which is preliminary data.</text>
</comment>